<dbReference type="Pfam" id="PF05347">
    <property type="entry name" value="Complex1_LYR"/>
    <property type="match status" value="1"/>
</dbReference>
<dbReference type="CDD" id="cd20266">
    <property type="entry name" value="Complex1_LYR_NDUFA6_LYRM6"/>
    <property type="match status" value="1"/>
</dbReference>
<evidence type="ECO:0000313" key="15">
    <source>
        <dbReference type="EMBL" id="CAF0860058.1"/>
    </source>
</evidence>
<dbReference type="Proteomes" id="UP000663882">
    <property type="component" value="Unassembled WGS sequence"/>
</dbReference>
<evidence type="ECO:0000313" key="17">
    <source>
        <dbReference type="EMBL" id="CAF1027648.1"/>
    </source>
</evidence>
<dbReference type="OrthoDB" id="14535at2759"/>
<dbReference type="InterPro" id="IPR045299">
    <property type="entry name" value="Complex1_LYR_NDUFA6_LYRM6"/>
</dbReference>
<evidence type="ECO:0000313" key="18">
    <source>
        <dbReference type="EMBL" id="CAF1035292.1"/>
    </source>
</evidence>
<keyword evidence="7" id="KW-0999">Mitochondrion inner membrane</keyword>
<comment type="similarity">
    <text evidence="2">Belongs to the complex I LYR family.</text>
</comment>
<keyword evidence="8" id="KW-0249">Electron transport</keyword>
<evidence type="ECO:0000256" key="7">
    <source>
        <dbReference type="ARBA" id="ARBA00022792"/>
    </source>
</evidence>
<sequence length="126" mass="15151">MSLTTRLPQTLKQVRPVLSTDHAEAKRRVLNLYKIWLRQIPYLRVDYIKNNWTETHLRNVIKENFMRNKDVTDLRVIDLLIVRGQMDFVETAEIWRQQHNTALMDSKKDSYKKKSTSFLGRFYEGH</sequence>
<evidence type="ECO:0000256" key="12">
    <source>
        <dbReference type="ARBA" id="ARBA00032352"/>
    </source>
</evidence>
<dbReference type="AlphaFoldDB" id="A0A814ISL3"/>
<dbReference type="Proteomes" id="UP000663823">
    <property type="component" value="Unassembled WGS sequence"/>
</dbReference>
<evidence type="ECO:0000313" key="20">
    <source>
        <dbReference type="EMBL" id="CAF1270389.1"/>
    </source>
</evidence>
<dbReference type="PANTHER" id="PTHR12964">
    <property type="entry name" value="NADH-UBIQUINONE OXIDOREDUCTASE B14 SUBUNIT"/>
    <property type="match status" value="1"/>
</dbReference>
<protein>
    <recommendedName>
        <fullName evidence="4">NADH dehydrogenase [ubiquinone] 1 alpha subcomplex subunit 6</fullName>
    </recommendedName>
    <alternativeName>
        <fullName evidence="11">Complex I-B14</fullName>
    </alternativeName>
    <alternativeName>
        <fullName evidence="12">NADH-ubiquinone oxidoreductase B14 subunit</fullName>
    </alternativeName>
</protein>
<dbReference type="GO" id="GO:0005743">
    <property type="term" value="C:mitochondrial inner membrane"/>
    <property type="evidence" value="ECO:0007669"/>
    <property type="project" value="UniProtKB-SubCell"/>
</dbReference>
<dbReference type="Proteomes" id="UP000663889">
    <property type="component" value="Unassembled WGS sequence"/>
</dbReference>
<evidence type="ECO:0000256" key="2">
    <source>
        <dbReference type="ARBA" id="ARBA00009508"/>
    </source>
</evidence>
<feature type="domain" description="Complex 1 LYR protein" evidence="14">
    <location>
        <begin position="27"/>
        <end position="87"/>
    </location>
</feature>
<dbReference type="EMBL" id="CAJNOL010000361">
    <property type="protein sequence ID" value="CAF1027648.1"/>
    <property type="molecule type" value="Genomic_DNA"/>
</dbReference>
<accession>A0A814ISL3</accession>
<evidence type="ECO:0000313" key="21">
    <source>
        <dbReference type="EMBL" id="CAF3849860.1"/>
    </source>
</evidence>
<proteinExistence type="inferred from homology"/>
<comment type="caution">
    <text evidence="17">The sequence shown here is derived from an EMBL/GenBank/DDBJ whole genome shotgun (WGS) entry which is preliminary data.</text>
</comment>
<name>A0A814ISL3_9BILA</name>
<evidence type="ECO:0000313" key="24">
    <source>
        <dbReference type="Proteomes" id="UP000663870"/>
    </source>
</evidence>
<keyword evidence="10" id="KW-0472">Membrane</keyword>
<dbReference type="EMBL" id="CAJOBD010002303">
    <property type="protein sequence ID" value="CAF3871947.1"/>
    <property type="molecule type" value="Genomic_DNA"/>
</dbReference>
<dbReference type="Proteomes" id="UP000663836">
    <property type="component" value="Unassembled WGS sequence"/>
</dbReference>
<dbReference type="EMBL" id="CAJNOH010000092">
    <property type="protein sequence ID" value="CAF0860058.1"/>
    <property type="molecule type" value="Genomic_DNA"/>
</dbReference>
<evidence type="ECO:0000256" key="9">
    <source>
        <dbReference type="ARBA" id="ARBA00023128"/>
    </source>
</evidence>
<evidence type="ECO:0000256" key="4">
    <source>
        <dbReference type="ARBA" id="ARBA00016386"/>
    </source>
</evidence>
<dbReference type="EMBL" id="CAJOBE010002902">
    <property type="protein sequence ID" value="CAF3849860.1"/>
    <property type="molecule type" value="Genomic_DNA"/>
</dbReference>
<gene>
    <name evidence="21" type="ORF">FNK824_LOCUS17867</name>
    <name evidence="22" type="ORF">JBS370_LOCUS19356</name>
    <name evidence="17" type="ORF">JXQ802_LOCUS15485</name>
    <name evidence="18" type="ORF">JXQ802_LOCUS15859</name>
    <name evidence="23" type="ORF">OTI717_LOCUS24839</name>
    <name evidence="15" type="ORF">PYM288_LOCUS7510</name>
    <name evidence="16" type="ORF">RFH988_LOCUS14296</name>
    <name evidence="20" type="ORF">SEV965_LOCUS24718</name>
    <name evidence="19" type="ORF">ZHD862_LOCUS22625</name>
</gene>
<keyword evidence="9" id="KW-0496">Mitochondrion</keyword>
<keyword evidence="24" id="KW-1185">Reference proteome</keyword>
<dbReference type="Proteomes" id="UP000663874">
    <property type="component" value="Unassembled WGS sequence"/>
</dbReference>
<keyword evidence="5" id="KW-0813">Transport</keyword>
<evidence type="ECO:0000256" key="11">
    <source>
        <dbReference type="ARBA" id="ARBA00030213"/>
    </source>
</evidence>
<evidence type="ECO:0000313" key="23">
    <source>
        <dbReference type="EMBL" id="CAF3921308.1"/>
    </source>
</evidence>
<dbReference type="EMBL" id="CAJNOL010000375">
    <property type="protein sequence ID" value="CAF1035292.1"/>
    <property type="molecule type" value="Genomic_DNA"/>
</dbReference>
<evidence type="ECO:0000259" key="14">
    <source>
        <dbReference type="Pfam" id="PF05347"/>
    </source>
</evidence>
<evidence type="ECO:0000313" key="16">
    <source>
        <dbReference type="EMBL" id="CAF1003375.1"/>
    </source>
</evidence>
<evidence type="ECO:0000256" key="10">
    <source>
        <dbReference type="ARBA" id="ARBA00023136"/>
    </source>
</evidence>
<organism evidence="17 24">
    <name type="scientific">Rotaria sordida</name>
    <dbReference type="NCBI Taxonomy" id="392033"/>
    <lineage>
        <taxon>Eukaryota</taxon>
        <taxon>Metazoa</taxon>
        <taxon>Spiralia</taxon>
        <taxon>Gnathifera</taxon>
        <taxon>Rotifera</taxon>
        <taxon>Eurotatoria</taxon>
        <taxon>Bdelloidea</taxon>
        <taxon>Philodinida</taxon>
        <taxon>Philodinidae</taxon>
        <taxon>Rotaria</taxon>
    </lineage>
</organism>
<dbReference type="EMBL" id="CAJOAX010004792">
    <property type="protein sequence ID" value="CAF3921308.1"/>
    <property type="molecule type" value="Genomic_DNA"/>
</dbReference>
<dbReference type="EMBL" id="CAJNOT010001423">
    <property type="protein sequence ID" value="CAF1196896.1"/>
    <property type="molecule type" value="Genomic_DNA"/>
</dbReference>
<keyword evidence="6" id="KW-0679">Respiratory chain</keyword>
<comment type="subunit">
    <text evidence="3">Mammalian complex I is composed of 45 different subunits.</text>
</comment>
<dbReference type="GO" id="GO:0045271">
    <property type="term" value="C:respiratory chain complex I"/>
    <property type="evidence" value="ECO:0007669"/>
    <property type="project" value="InterPro"/>
</dbReference>
<dbReference type="Proteomes" id="UP000663864">
    <property type="component" value="Unassembled WGS sequence"/>
</dbReference>
<reference evidence="17" key="1">
    <citation type="submission" date="2021-02" db="EMBL/GenBank/DDBJ databases">
        <authorList>
            <person name="Nowell W R."/>
        </authorList>
    </citation>
    <scope>NUCLEOTIDE SEQUENCE</scope>
</reference>
<evidence type="ECO:0000256" key="5">
    <source>
        <dbReference type="ARBA" id="ARBA00022448"/>
    </source>
</evidence>
<dbReference type="Proteomes" id="UP000663854">
    <property type="component" value="Unassembled WGS sequence"/>
</dbReference>
<dbReference type="GO" id="GO:0006979">
    <property type="term" value="P:response to oxidative stress"/>
    <property type="evidence" value="ECO:0007669"/>
    <property type="project" value="TreeGrafter"/>
</dbReference>
<dbReference type="InterPro" id="IPR008011">
    <property type="entry name" value="Complex1_LYR_dom"/>
</dbReference>
<dbReference type="Proteomes" id="UP000663870">
    <property type="component" value="Unassembled WGS sequence"/>
</dbReference>
<evidence type="ECO:0000256" key="3">
    <source>
        <dbReference type="ARBA" id="ARBA00011790"/>
    </source>
</evidence>
<dbReference type="InterPro" id="IPR016488">
    <property type="entry name" value="NADH_Ub_cplx-1_asu_su-6"/>
</dbReference>
<dbReference type="EMBL" id="CAJNOU010001928">
    <property type="protein sequence ID" value="CAF1270389.1"/>
    <property type="molecule type" value="Genomic_DNA"/>
</dbReference>
<dbReference type="PANTHER" id="PTHR12964:SF0">
    <property type="entry name" value="NADH DEHYDROGENASE [UBIQUINONE] 1 ALPHA SUBCOMPLEX SUBUNIT 6"/>
    <property type="match status" value="1"/>
</dbReference>
<evidence type="ECO:0000256" key="8">
    <source>
        <dbReference type="ARBA" id="ARBA00022982"/>
    </source>
</evidence>
<comment type="function">
    <text evidence="13">Accessory subunit of the mitochondrial membrane respiratory chain NADH dehydrogenase (Complex I), that is believed to be not involved in catalysis. Required for proper complex I assembly. Complex I functions in the transfer of electrons from NADH to the respiratory chain. The immediate electron acceptor for the enzyme is believed to be ubiquinone.</text>
</comment>
<dbReference type="EMBL" id="CAJNOO010000658">
    <property type="protein sequence ID" value="CAF1003375.1"/>
    <property type="molecule type" value="Genomic_DNA"/>
</dbReference>
<evidence type="ECO:0000256" key="6">
    <source>
        <dbReference type="ARBA" id="ARBA00022660"/>
    </source>
</evidence>
<evidence type="ECO:0000256" key="1">
    <source>
        <dbReference type="ARBA" id="ARBA00004443"/>
    </source>
</evidence>
<evidence type="ECO:0000256" key="13">
    <source>
        <dbReference type="ARBA" id="ARBA00046116"/>
    </source>
</evidence>
<evidence type="ECO:0000313" key="22">
    <source>
        <dbReference type="EMBL" id="CAF3871947.1"/>
    </source>
</evidence>
<comment type="subcellular location">
    <subcellularLocation>
        <location evidence="1">Mitochondrion inner membrane</location>
        <topology evidence="1">Peripheral membrane protein</topology>
        <orientation evidence="1">Matrix side</orientation>
    </subcellularLocation>
</comment>
<evidence type="ECO:0000313" key="19">
    <source>
        <dbReference type="EMBL" id="CAF1196896.1"/>
    </source>
</evidence>